<keyword evidence="3" id="KW-0819">tRNA processing</keyword>
<dbReference type="InterPro" id="IPR020119">
    <property type="entry name" value="PsdUridine_synth_TruD_CS"/>
</dbReference>
<dbReference type="GO" id="GO:0008033">
    <property type="term" value="P:tRNA processing"/>
    <property type="evidence" value="ECO:0007669"/>
    <property type="project" value="UniProtKB-KW"/>
</dbReference>
<evidence type="ECO:0000313" key="9">
    <source>
        <dbReference type="Proteomes" id="UP000805418"/>
    </source>
</evidence>
<name>A0A8I3S6J7_CANLF</name>
<dbReference type="GO" id="GO:0001522">
    <property type="term" value="P:pseudouridine synthesis"/>
    <property type="evidence" value="ECO:0007669"/>
    <property type="project" value="InterPro"/>
</dbReference>
<comment type="catalytic activity">
    <reaction evidence="1">
        <text>a uridine in mRNA = a pseudouridine in mRNA</text>
        <dbReference type="Rhea" id="RHEA:56644"/>
        <dbReference type="Rhea" id="RHEA-COMP:14658"/>
        <dbReference type="Rhea" id="RHEA-COMP:14659"/>
        <dbReference type="ChEBI" id="CHEBI:65314"/>
        <dbReference type="ChEBI" id="CHEBI:65315"/>
    </reaction>
</comment>
<dbReference type="InterPro" id="IPR042214">
    <property type="entry name" value="TruD_catalytic"/>
</dbReference>
<evidence type="ECO:0000259" key="7">
    <source>
        <dbReference type="PROSITE" id="PS50984"/>
    </source>
</evidence>
<organism evidence="8 9">
    <name type="scientific">Canis lupus familiaris</name>
    <name type="common">Dog</name>
    <name type="synonym">Canis familiaris</name>
    <dbReference type="NCBI Taxonomy" id="9615"/>
    <lineage>
        <taxon>Eukaryota</taxon>
        <taxon>Metazoa</taxon>
        <taxon>Chordata</taxon>
        <taxon>Craniata</taxon>
        <taxon>Vertebrata</taxon>
        <taxon>Euteleostomi</taxon>
        <taxon>Mammalia</taxon>
        <taxon>Eutheria</taxon>
        <taxon>Laurasiatheria</taxon>
        <taxon>Carnivora</taxon>
        <taxon>Caniformia</taxon>
        <taxon>Canidae</taxon>
        <taxon>Canis</taxon>
    </lineage>
</organism>
<feature type="compositionally biased region" description="Acidic residues" evidence="6">
    <location>
        <begin position="77"/>
        <end position="95"/>
    </location>
</feature>
<dbReference type="FunFam" id="3.30.2350.20:FF:000002">
    <property type="entry name" value="Pseudouridylate synthase 7 homolog"/>
    <property type="match status" value="1"/>
</dbReference>
<reference evidence="8" key="3">
    <citation type="submission" date="2025-09" db="UniProtKB">
        <authorList>
            <consortium name="Ensembl"/>
        </authorList>
    </citation>
    <scope>IDENTIFICATION</scope>
    <source>
        <strain evidence="8">Boxer</strain>
    </source>
</reference>
<reference evidence="8" key="2">
    <citation type="submission" date="2025-08" db="UniProtKB">
        <authorList>
            <consortium name="Ensembl"/>
        </authorList>
    </citation>
    <scope>IDENTIFICATION</scope>
    <source>
        <strain evidence="8">Boxer</strain>
    </source>
</reference>
<dbReference type="PROSITE" id="PS50984">
    <property type="entry name" value="TRUD"/>
    <property type="match status" value="1"/>
</dbReference>
<proteinExistence type="inferred from homology"/>
<protein>
    <submittedName>
        <fullName evidence="8">Pseudouridine synthase 7</fullName>
    </submittedName>
</protein>
<dbReference type="Proteomes" id="UP000805418">
    <property type="component" value="Chromosome 18"/>
</dbReference>
<dbReference type="PANTHER" id="PTHR13326">
    <property type="entry name" value="TRNA PSEUDOURIDINE SYNTHASE D"/>
    <property type="match status" value="1"/>
</dbReference>
<dbReference type="InterPro" id="IPR011760">
    <property type="entry name" value="PsdUridine_synth_TruD_insert"/>
</dbReference>
<dbReference type="Pfam" id="PF01142">
    <property type="entry name" value="TruD"/>
    <property type="match status" value="2"/>
</dbReference>
<dbReference type="SUPFAM" id="SSF55120">
    <property type="entry name" value="Pseudouridine synthase"/>
    <property type="match status" value="1"/>
</dbReference>
<dbReference type="Gene3D" id="3.30.2350.20">
    <property type="entry name" value="TruD, catalytic domain"/>
    <property type="match status" value="3"/>
</dbReference>
<feature type="region of interest" description="Disordered" evidence="6">
    <location>
        <begin position="1"/>
        <end position="95"/>
    </location>
</feature>
<keyword evidence="4" id="KW-0413">Isomerase</keyword>
<evidence type="ECO:0000256" key="2">
    <source>
        <dbReference type="ARBA" id="ARBA00007953"/>
    </source>
</evidence>
<accession>A0A8I3S6J7</accession>
<dbReference type="CDD" id="cd02576">
    <property type="entry name" value="PseudoU_synth_ScPUS7"/>
    <property type="match status" value="1"/>
</dbReference>
<comment type="similarity">
    <text evidence="2">Belongs to the pseudouridine synthase TruD family.</text>
</comment>
<evidence type="ECO:0000256" key="4">
    <source>
        <dbReference type="ARBA" id="ARBA00023235"/>
    </source>
</evidence>
<reference evidence="8" key="1">
    <citation type="submission" date="2020-03" db="EMBL/GenBank/DDBJ databases">
        <title>Long-read based genome assembly of a Labrador retriever dog.</title>
        <authorList>
            <person name="Eory L."/>
            <person name="Zhang W."/>
            <person name="Schoenebeck J."/>
        </authorList>
    </citation>
    <scope>NUCLEOTIDE SEQUENCE [LARGE SCALE GENOMIC DNA]</scope>
    <source>
        <strain evidence="8">Labrador retriever</strain>
    </source>
</reference>
<gene>
    <name evidence="8" type="primary">PUS7</name>
</gene>
<evidence type="ECO:0000256" key="3">
    <source>
        <dbReference type="ARBA" id="ARBA00022694"/>
    </source>
</evidence>
<comment type="catalytic activity">
    <reaction evidence="5">
        <text>a uridine in tRNA = a pseudouridine in tRNA</text>
        <dbReference type="Rhea" id="RHEA:54572"/>
        <dbReference type="Rhea" id="RHEA-COMP:13339"/>
        <dbReference type="Rhea" id="RHEA-COMP:13934"/>
        <dbReference type="ChEBI" id="CHEBI:65314"/>
        <dbReference type="ChEBI" id="CHEBI:65315"/>
    </reaction>
</comment>
<dbReference type="InterPro" id="IPR001656">
    <property type="entry name" value="PsdUridine_synth_TruD"/>
</dbReference>
<dbReference type="PIRSF" id="PIRSF037016">
    <property type="entry name" value="Pseudouridin_synth_euk_prd"/>
    <property type="match status" value="1"/>
</dbReference>
<dbReference type="GO" id="GO:0003723">
    <property type="term" value="F:RNA binding"/>
    <property type="evidence" value="ECO:0007669"/>
    <property type="project" value="InterPro"/>
</dbReference>
<dbReference type="PROSITE" id="PS01268">
    <property type="entry name" value="UPF0024"/>
    <property type="match status" value="1"/>
</dbReference>
<dbReference type="InterPro" id="IPR020103">
    <property type="entry name" value="PsdUridine_synth_cat_dom_sf"/>
</dbReference>
<feature type="domain" description="TRUD" evidence="7">
    <location>
        <begin position="325"/>
        <end position="535"/>
    </location>
</feature>
<dbReference type="GeneTree" id="ENSGT00530000063554"/>
<evidence type="ECO:0000256" key="5">
    <source>
        <dbReference type="ARBA" id="ARBA00036943"/>
    </source>
</evidence>
<keyword evidence="9" id="KW-1185">Reference proteome</keyword>
<evidence type="ECO:0000256" key="1">
    <source>
        <dbReference type="ARBA" id="ARBA00001166"/>
    </source>
</evidence>
<sequence length="616" mass="69402">MEMTEVTGVSLKRGSLAVEGNDSMAPAEEAKRQKVLDSCLPTGQDGLEHGSPPTSGHVPGPPEAVNAGQGKKNSDVQLEEEEEDGLSEEAEEEEEAESFADMMKHGLTELDVGITKFVSSHQGFSGILKERYSDFVVHEIGKDGRISHLDDLSVPVDEEDPSEDVFTVLTAEEKQRLEELQLFKNKETSVAIEVVEDTKEKRTVIHQAIKSLFPGLETKTEDREGKKYIVAYHAAGKKALANPRKHSWPKSRGSYCHFVLYKENKDTMDAINVLSKYLRVKPNIFSYMGTKDKRAITVQEIAVLKNITGTDDQVQQAMNSLKEIGFINYYGMQRFGTTAVPTYQVGRAILQNSWTEVMDLILKPRSGAEKGYLVKCREEWAKSKDPAAALRKLPVKRCVEGQLLRGLSKYGMKNIVSAFGIIPRNNRLMYIHSYQSYVWNNMVSKRIEEYGLKPVPGDLVLKGATATYIDEEDVNNYSIHDVVMPLPGFDVIYPKHKISEAYREMLTADNLDIDNMRHKIRDYSLSGAYRKIIIRPQNVSWEVVAYDDPKIPLFNTDVDNLEGKPPPVFASEGKYRALKMDFSLPPSTYATMAIREVLKMDTSIKNQTQLNTTWLR</sequence>
<dbReference type="GO" id="GO:0009982">
    <property type="term" value="F:pseudouridine synthase activity"/>
    <property type="evidence" value="ECO:0007669"/>
    <property type="project" value="InterPro"/>
</dbReference>
<dbReference type="Ensembl" id="ENSCAFT00845049443.1">
    <property type="protein sequence ID" value="ENSCAFP00845038794.1"/>
    <property type="gene ID" value="ENSCAFG00845027812.1"/>
</dbReference>
<evidence type="ECO:0000313" key="8">
    <source>
        <dbReference type="Ensembl" id="ENSCAFP00845038794.1"/>
    </source>
</evidence>
<dbReference type="AlphaFoldDB" id="A0A8I3S6J7"/>
<dbReference type="OrthoDB" id="447290at2759"/>
<evidence type="ECO:0000256" key="6">
    <source>
        <dbReference type="SAM" id="MobiDB-lite"/>
    </source>
</evidence>
<dbReference type="PANTHER" id="PTHR13326:SF31">
    <property type="entry name" value="PSEUDOURIDYLATE SYNTHASE 7 HOMOLOG"/>
    <property type="match status" value="1"/>
</dbReference>